<protein>
    <recommendedName>
        <fullName evidence="2">Amidohydrolase-related domain-containing protein</fullName>
    </recommendedName>
</protein>
<sequence length="318" mass="36812">MTVNIIDPHLHLFDRSRGDYHWLKSENPPFWPDKSLIRHDFDIEALNNTLHTNSKINLAGFVHIEAGFDNAEPWHELEYIESLPCQKNRTIASIDLLVTPEHFQATLQRLQQYQSLIGARHILDEQAAAILTNKNAQQNFAKLNEITDFIFELQLPLADESAINLIPLLTQTITTNSQLRFVINHAGFPPKRVPKDINCHAWQLWQQHISELAKYPNVFIKCSGWEMQDREYSMSWFSEVTSFCISTFSIERVMLASNFPLCLLGKKLGKEVGKELRHKSYVSYWQDILESTVIEQCSKNEKNALLFSNALRIYQLSN</sequence>
<reference evidence="3" key="1">
    <citation type="journal article" date="2005" name="Proc. Natl. Acad. Sci. U.S.A.">
        <title>The psychrophilic lifestyle as revealed by the genome sequence of Colwellia psychrerythraea 34H through genomic and proteomic analyses.</title>
        <authorList>
            <person name="Methe B.A."/>
            <person name="Nelson K.E."/>
            <person name="Deming J.W."/>
            <person name="Momen B."/>
            <person name="Melamud E."/>
            <person name="Zhang X."/>
            <person name="Moult J."/>
            <person name="Madupu R."/>
            <person name="Nelson W.C."/>
            <person name="Dodson R.J."/>
            <person name="Brinkac L.M."/>
            <person name="Daugherty S.C."/>
            <person name="Durkin A.S."/>
            <person name="DeBoy R.T."/>
            <person name="Kolonay J.F."/>
            <person name="Sullivan S.A."/>
            <person name="Zhou L."/>
            <person name="Davidsen T.M."/>
            <person name="Wu M."/>
            <person name="Huston A.L."/>
            <person name="Lewis M."/>
            <person name="Weaver B."/>
            <person name="Weidman J.F."/>
            <person name="Khouri H."/>
            <person name="Utterback T.R."/>
            <person name="Feldblyum T.V."/>
            <person name="Fraser C.M."/>
        </authorList>
    </citation>
    <scope>NUCLEOTIDE SEQUENCE [LARGE SCALE GENOMIC DNA]</scope>
    <source>
        <strain evidence="3">34H</strain>
    </source>
</reference>
<dbReference type="AlphaFoldDB" id="Q486U8"/>
<evidence type="ECO:0000313" key="3">
    <source>
        <dbReference type="EMBL" id="AAZ25887.1"/>
    </source>
</evidence>
<dbReference type="InterPro" id="IPR006680">
    <property type="entry name" value="Amidohydro-rel"/>
</dbReference>
<dbReference type="PANTHER" id="PTHR43569">
    <property type="entry name" value="AMIDOHYDROLASE"/>
    <property type="match status" value="1"/>
</dbReference>
<dbReference type="InterPro" id="IPR032466">
    <property type="entry name" value="Metal_Hydrolase"/>
</dbReference>
<dbReference type="EMBL" id="CP000083">
    <property type="protein sequence ID" value="AAZ25887.1"/>
    <property type="molecule type" value="Genomic_DNA"/>
</dbReference>
<dbReference type="InterPro" id="IPR052350">
    <property type="entry name" value="Metallo-dep_Lactonases"/>
</dbReference>
<dbReference type="Pfam" id="PF04909">
    <property type="entry name" value="Amidohydro_2"/>
    <property type="match status" value="1"/>
</dbReference>
<comment type="similarity">
    <text evidence="1">Belongs to the metallo-dependent hydrolases superfamily.</text>
</comment>
<dbReference type="Gene3D" id="3.20.20.140">
    <property type="entry name" value="Metal-dependent hydrolases"/>
    <property type="match status" value="1"/>
</dbReference>
<dbReference type="KEGG" id="cps:CPS_1174"/>
<evidence type="ECO:0000313" key="4">
    <source>
        <dbReference type="Proteomes" id="UP000000547"/>
    </source>
</evidence>
<dbReference type="PANTHER" id="PTHR43569:SF2">
    <property type="entry name" value="AMIDOHYDROLASE-RELATED DOMAIN-CONTAINING PROTEIN"/>
    <property type="match status" value="1"/>
</dbReference>
<dbReference type="SUPFAM" id="SSF51556">
    <property type="entry name" value="Metallo-dependent hydrolases"/>
    <property type="match status" value="1"/>
</dbReference>
<feature type="domain" description="Amidohydrolase-related" evidence="2">
    <location>
        <begin position="6"/>
        <end position="316"/>
    </location>
</feature>
<gene>
    <name evidence="3" type="ordered locus">CPS_1174</name>
</gene>
<name>Q486U8_COLP3</name>
<proteinExistence type="inferred from homology"/>
<dbReference type="RefSeq" id="WP_011042011.1">
    <property type="nucleotide sequence ID" value="NC_003910.7"/>
</dbReference>
<dbReference type="HOGENOM" id="CLU_044590_3_1_6"/>
<organism evidence="3 4">
    <name type="scientific">Colwellia psychrerythraea (strain 34H / ATCC BAA-681)</name>
    <name type="common">Vibrio psychroerythus</name>
    <dbReference type="NCBI Taxonomy" id="167879"/>
    <lineage>
        <taxon>Bacteria</taxon>
        <taxon>Pseudomonadati</taxon>
        <taxon>Pseudomonadota</taxon>
        <taxon>Gammaproteobacteria</taxon>
        <taxon>Alteromonadales</taxon>
        <taxon>Colwelliaceae</taxon>
        <taxon>Colwellia</taxon>
    </lineage>
</organism>
<dbReference type="GO" id="GO:0016787">
    <property type="term" value="F:hydrolase activity"/>
    <property type="evidence" value="ECO:0007669"/>
    <property type="project" value="InterPro"/>
</dbReference>
<evidence type="ECO:0000256" key="1">
    <source>
        <dbReference type="ARBA" id="ARBA00038310"/>
    </source>
</evidence>
<dbReference type="Proteomes" id="UP000000547">
    <property type="component" value="Chromosome"/>
</dbReference>
<evidence type="ECO:0000259" key="2">
    <source>
        <dbReference type="Pfam" id="PF04909"/>
    </source>
</evidence>
<dbReference type="STRING" id="167879.CPS_1174"/>
<accession>Q486U8</accession>